<evidence type="ECO:0000313" key="2">
    <source>
        <dbReference type="Proteomes" id="UP000504637"/>
    </source>
</evidence>
<protein>
    <submittedName>
        <fullName evidence="3">Uncharacterized protein</fullName>
    </submittedName>
</protein>
<keyword evidence="1" id="KW-0812">Transmembrane</keyword>
<organism evidence="3">
    <name type="scientific">Dissoconium aciculare CBS 342.82</name>
    <dbReference type="NCBI Taxonomy" id="1314786"/>
    <lineage>
        <taxon>Eukaryota</taxon>
        <taxon>Fungi</taxon>
        <taxon>Dikarya</taxon>
        <taxon>Ascomycota</taxon>
        <taxon>Pezizomycotina</taxon>
        <taxon>Dothideomycetes</taxon>
        <taxon>Dothideomycetidae</taxon>
        <taxon>Mycosphaerellales</taxon>
        <taxon>Dissoconiaceae</taxon>
        <taxon>Dissoconium</taxon>
    </lineage>
</organism>
<gene>
    <name evidence="3" type="ORF">K489DRAFT_1820</name>
</gene>
<reference evidence="3" key="2">
    <citation type="submission" date="2020-04" db="EMBL/GenBank/DDBJ databases">
        <authorList>
            <consortium name="NCBI Genome Project"/>
        </authorList>
    </citation>
    <scope>NUCLEOTIDE SEQUENCE</scope>
    <source>
        <strain evidence="3">CBS 342.82</strain>
    </source>
</reference>
<dbReference type="GeneID" id="54357265"/>
<dbReference type="RefSeq" id="XP_033463971.1">
    <property type="nucleotide sequence ID" value="XM_033599466.1"/>
</dbReference>
<sequence>MVHVITTQRENLGQLGSRFHCNQRELVPSRPLIALVSYFPSSTLCSCCFIEILMYAPAFDISA</sequence>
<accession>A0A6J3MG51</accession>
<evidence type="ECO:0000313" key="3">
    <source>
        <dbReference type="RefSeq" id="XP_033463971.1"/>
    </source>
</evidence>
<name>A0A6J3MG51_9PEZI</name>
<dbReference type="Proteomes" id="UP000504637">
    <property type="component" value="Unplaced"/>
</dbReference>
<reference evidence="3" key="3">
    <citation type="submission" date="2025-08" db="UniProtKB">
        <authorList>
            <consortium name="RefSeq"/>
        </authorList>
    </citation>
    <scope>IDENTIFICATION</scope>
    <source>
        <strain evidence="3">CBS 342.82</strain>
    </source>
</reference>
<proteinExistence type="predicted"/>
<evidence type="ECO:0000256" key="1">
    <source>
        <dbReference type="SAM" id="Phobius"/>
    </source>
</evidence>
<dbReference type="AlphaFoldDB" id="A0A6J3MG51"/>
<keyword evidence="1" id="KW-0472">Membrane</keyword>
<feature type="transmembrane region" description="Helical" evidence="1">
    <location>
        <begin position="32"/>
        <end position="56"/>
    </location>
</feature>
<keyword evidence="1" id="KW-1133">Transmembrane helix</keyword>
<keyword evidence="2" id="KW-1185">Reference proteome</keyword>
<reference evidence="3" key="1">
    <citation type="submission" date="2020-01" db="EMBL/GenBank/DDBJ databases">
        <authorList>
            <consortium name="DOE Joint Genome Institute"/>
            <person name="Haridas S."/>
            <person name="Albert R."/>
            <person name="Binder M."/>
            <person name="Bloem J."/>
            <person name="Labutti K."/>
            <person name="Salamov A."/>
            <person name="Andreopoulos B."/>
            <person name="Baker S.E."/>
            <person name="Barry K."/>
            <person name="Bills G."/>
            <person name="Bluhm B.H."/>
            <person name="Cannon C."/>
            <person name="Castanera R."/>
            <person name="Culley D.E."/>
            <person name="Daum C."/>
            <person name="Ezra D."/>
            <person name="Gonzalez J.B."/>
            <person name="Henrissat B."/>
            <person name="Kuo A."/>
            <person name="Liang C."/>
            <person name="Lipzen A."/>
            <person name="Lutzoni F."/>
            <person name="Magnuson J."/>
            <person name="Mondo S."/>
            <person name="Nolan M."/>
            <person name="Ohm R."/>
            <person name="Pangilinan J."/>
            <person name="Park H.-J."/>
            <person name="Ramirez L."/>
            <person name="Alfaro M."/>
            <person name="Sun H."/>
            <person name="Tritt A."/>
            <person name="Yoshinaga Y."/>
            <person name="Zwiers L.-H."/>
            <person name="Turgeon B.G."/>
            <person name="Goodwin S.B."/>
            <person name="Spatafora J.W."/>
            <person name="Crous P.W."/>
            <person name="Grigoriev I.V."/>
        </authorList>
    </citation>
    <scope>NUCLEOTIDE SEQUENCE</scope>
    <source>
        <strain evidence="3">CBS 342.82</strain>
    </source>
</reference>